<sequence length="144" mass="16904">MIWWLNEKLIISKTKYFSEQSLVRIAPELLTSSILESVTLGSECYEILNLEITTASANCNHGVRHFGREAWLIRLEKFYFQFLQGKAYKVITNIEFTMMLFKTFNIGEELELLLDQMIRKASDEFTCEAESIRKETTANYFTYD</sequence>
<reference evidence="1 2" key="1">
    <citation type="submission" date="2024-11" db="EMBL/GenBank/DDBJ databases">
        <title>Adaptive evolution of stress response genes in parasites aligns with host niche diversity.</title>
        <authorList>
            <person name="Hahn C."/>
            <person name="Resl P."/>
        </authorList>
    </citation>
    <scope>NUCLEOTIDE SEQUENCE [LARGE SCALE GENOMIC DNA]</scope>
    <source>
        <strain evidence="1">EGGRZ-B1_66</strain>
        <tissue evidence="1">Body</tissue>
    </source>
</reference>
<organism evidence="1 2">
    <name type="scientific">Cichlidogyrus casuarinus</name>
    <dbReference type="NCBI Taxonomy" id="1844966"/>
    <lineage>
        <taxon>Eukaryota</taxon>
        <taxon>Metazoa</taxon>
        <taxon>Spiralia</taxon>
        <taxon>Lophotrochozoa</taxon>
        <taxon>Platyhelminthes</taxon>
        <taxon>Monogenea</taxon>
        <taxon>Monopisthocotylea</taxon>
        <taxon>Dactylogyridea</taxon>
        <taxon>Ancyrocephalidae</taxon>
        <taxon>Cichlidogyrus</taxon>
    </lineage>
</organism>
<gene>
    <name evidence="1" type="ORF">Ciccas_013364</name>
</gene>
<comment type="caution">
    <text evidence="1">The sequence shown here is derived from an EMBL/GenBank/DDBJ whole genome shotgun (WGS) entry which is preliminary data.</text>
</comment>
<evidence type="ECO:0000313" key="2">
    <source>
        <dbReference type="Proteomes" id="UP001626550"/>
    </source>
</evidence>
<accession>A0ABD2PLW6</accession>
<proteinExistence type="predicted"/>
<dbReference type="EMBL" id="JBJKFK010005849">
    <property type="protein sequence ID" value="KAL3308110.1"/>
    <property type="molecule type" value="Genomic_DNA"/>
</dbReference>
<name>A0ABD2PLW6_9PLAT</name>
<evidence type="ECO:0000313" key="1">
    <source>
        <dbReference type="EMBL" id="KAL3308110.1"/>
    </source>
</evidence>
<keyword evidence="2" id="KW-1185">Reference proteome</keyword>
<dbReference type="AlphaFoldDB" id="A0ABD2PLW6"/>
<dbReference type="Proteomes" id="UP001626550">
    <property type="component" value="Unassembled WGS sequence"/>
</dbReference>
<protein>
    <submittedName>
        <fullName evidence="1">Uncharacterized protein</fullName>
    </submittedName>
</protein>